<evidence type="ECO:0000256" key="3">
    <source>
        <dbReference type="ARBA" id="ARBA00023098"/>
    </source>
</evidence>
<dbReference type="AlphaFoldDB" id="A0A9D1IGF1"/>
<gene>
    <name evidence="6" type="ORF">IAC53_06550</name>
</gene>
<feature type="short sequence motif" description="GXGXXG" evidence="4">
    <location>
        <begin position="10"/>
        <end position="15"/>
    </location>
</feature>
<comment type="caution">
    <text evidence="6">The sequence shown here is derived from an EMBL/GenBank/DDBJ whole genome shotgun (WGS) entry which is preliminary data.</text>
</comment>
<organism evidence="6 7">
    <name type="scientific">Candidatus Fimenecus excrementigallinarum</name>
    <dbReference type="NCBI Taxonomy" id="2840816"/>
    <lineage>
        <taxon>Bacteria</taxon>
        <taxon>Bacillati</taxon>
        <taxon>Bacillota</taxon>
        <taxon>Clostridia</taxon>
        <taxon>Candidatus Fimenecus</taxon>
    </lineage>
</organism>
<feature type="short sequence motif" description="GXSXG" evidence="4">
    <location>
        <begin position="37"/>
        <end position="41"/>
    </location>
</feature>
<feature type="short sequence motif" description="DGA/G" evidence="4">
    <location>
        <begin position="175"/>
        <end position="177"/>
    </location>
</feature>
<dbReference type="CDD" id="cd07209">
    <property type="entry name" value="Pat_hypo_Ecoli_Z1214_like"/>
    <property type="match status" value="1"/>
</dbReference>
<accession>A0A9D1IGF1</accession>
<dbReference type="Gene3D" id="3.40.1090.10">
    <property type="entry name" value="Cytosolic phospholipase A2 catalytic domain"/>
    <property type="match status" value="1"/>
</dbReference>
<feature type="domain" description="PNPLA" evidence="5">
    <location>
        <begin position="6"/>
        <end position="188"/>
    </location>
</feature>
<protein>
    <submittedName>
        <fullName evidence="6">Patatin-like phospholipase family protein</fullName>
    </submittedName>
</protein>
<dbReference type="InterPro" id="IPR016035">
    <property type="entry name" value="Acyl_Trfase/lysoPLipase"/>
</dbReference>
<reference evidence="6" key="2">
    <citation type="journal article" date="2021" name="PeerJ">
        <title>Extensive microbial diversity within the chicken gut microbiome revealed by metagenomics and culture.</title>
        <authorList>
            <person name="Gilroy R."/>
            <person name="Ravi A."/>
            <person name="Getino M."/>
            <person name="Pursley I."/>
            <person name="Horton D.L."/>
            <person name="Alikhan N.F."/>
            <person name="Baker D."/>
            <person name="Gharbi K."/>
            <person name="Hall N."/>
            <person name="Watson M."/>
            <person name="Adriaenssens E.M."/>
            <person name="Foster-Nyarko E."/>
            <person name="Jarju S."/>
            <person name="Secka A."/>
            <person name="Antonio M."/>
            <person name="Oren A."/>
            <person name="Chaudhuri R.R."/>
            <person name="La Ragione R."/>
            <person name="Hildebrand F."/>
            <person name="Pallen M.J."/>
        </authorList>
    </citation>
    <scope>NUCLEOTIDE SEQUENCE</scope>
    <source>
        <strain evidence="6">ChiGjej1B1-19959</strain>
    </source>
</reference>
<dbReference type="InterPro" id="IPR002641">
    <property type="entry name" value="PNPLA_dom"/>
</dbReference>
<dbReference type="InterPro" id="IPR050301">
    <property type="entry name" value="NTE"/>
</dbReference>
<dbReference type="Pfam" id="PF01734">
    <property type="entry name" value="Patatin"/>
    <property type="match status" value="1"/>
</dbReference>
<dbReference type="PANTHER" id="PTHR14226">
    <property type="entry name" value="NEUROPATHY TARGET ESTERASE/SWISS CHEESE D.MELANOGASTER"/>
    <property type="match status" value="1"/>
</dbReference>
<dbReference type="Proteomes" id="UP000824071">
    <property type="component" value="Unassembled WGS sequence"/>
</dbReference>
<name>A0A9D1IGF1_9FIRM</name>
<keyword evidence="2 4" id="KW-0442">Lipid degradation</keyword>
<feature type="active site" description="Proton acceptor" evidence="4">
    <location>
        <position position="175"/>
    </location>
</feature>
<dbReference type="GO" id="GO:0016042">
    <property type="term" value="P:lipid catabolic process"/>
    <property type="evidence" value="ECO:0007669"/>
    <property type="project" value="UniProtKB-UniRule"/>
</dbReference>
<reference evidence="6" key="1">
    <citation type="submission" date="2020-10" db="EMBL/GenBank/DDBJ databases">
        <authorList>
            <person name="Gilroy R."/>
        </authorList>
    </citation>
    <scope>NUCLEOTIDE SEQUENCE</scope>
    <source>
        <strain evidence="6">ChiGjej1B1-19959</strain>
    </source>
</reference>
<sequence length="385" mass="42837">MKPYGLVLAGGGAKGAYQIGAWQAMRELGVTFSAITGVSIGAINGALIAQGDFDRALELWNRAEVKEGVHIEAELREPDNLFSFSNLPQIFREMVKNGGVDVTPARNLIAEYIDEGKVRASGIPLGLVTFQVSSLKPVELYLDEIDDGRLVDYLMLSARFPGLQTESPDGARYLDGGVYDNAPIGLLRKRGYDRFVVVDISTRKGIGHRPELSCAEIVYIRPNDPNDLGEAFEFDPRMNEMRMTMGYLDARKAFGKLKGQIYYFKPREYGKFQAAYGYKACDELEKLAQQCGVERLRVYICRGFMAALNAAVKEREAQAEAQQAPREGLASSLLRAAQPLLERAGGELVRKIRRPKKEPFPLAREALEAYQSSRRRRALARSDAE</sequence>
<evidence type="ECO:0000313" key="6">
    <source>
        <dbReference type="EMBL" id="HIU36241.1"/>
    </source>
</evidence>
<evidence type="ECO:0000313" key="7">
    <source>
        <dbReference type="Proteomes" id="UP000824071"/>
    </source>
</evidence>
<dbReference type="PROSITE" id="PS51635">
    <property type="entry name" value="PNPLA"/>
    <property type="match status" value="1"/>
</dbReference>
<evidence type="ECO:0000256" key="1">
    <source>
        <dbReference type="ARBA" id="ARBA00022801"/>
    </source>
</evidence>
<proteinExistence type="predicted"/>
<evidence type="ECO:0000259" key="5">
    <source>
        <dbReference type="PROSITE" id="PS51635"/>
    </source>
</evidence>
<keyword evidence="1 4" id="KW-0378">Hydrolase</keyword>
<dbReference type="PANTHER" id="PTHR14226:SF29">
    <property type="entry name" value="NEUROPATHY TARGET ESTERASE SWS"/>
    <property type="match status" value="1"/>
</dbReference>
<feature type="active site" description="Nucleophile" evidence="4">
    <location>
        <position position="39"/>
    </location>
</feature>
<evidence type="ECO:0000256" key="4">
    <source>
        <dbReference type="PROSITE-ProRule" id="PRU01161"/>
    </source>
</evidence>
<dbReference type="SUPFAM" id="SSF52151">
    <property type="entry name" value="FabD/lysophospholipase-like"/>
    <property type="match status" value="1"/>
</dbReference>
<dbReference type="GO" id="GO:0016787">
    <property type="term" value="F:hydrolase activity"/>
    <property type="evidence" value="ECO:0007669"/>
    <property type="project" value="UniProtKB-UniRule"/>
</dbReference>
<dbReference type="EMBL" id="DVMW01000037">
    <property type="protein sequence ID" value="HIU36241.1"/>
    <property type="molecule type" value="Genomic_DNA"/>
</dbReference>
<keyword evidence="3 4" id="KW-0443">Lipid metabolism</keyword>
<evidence type="ECO:0000256" key="2">
    <source>
        <dbReference type="ARBA" id="ARBA00022963"/>
    </source>
</evidence>